<comment type="similarity">
    <text evidence="9">Belongs to the methyl-accepting chemotaxis (MCP) protein family.</text>
</comment>
<evidence type="ECO:0000256" key="2">
    <source>
        <dbReference type="ARBA" id="ARBA00022475"/>
    </source>
</evidence>
<dbReference type="CDD" id="cd11386">
    <property type="entry name" value="MCP_signal"/>
    <property type="match status" value="1"/>
</dbReference>
<dbReference type="Pfam" id="PF22673">
    <property type="entry name" value="MCP-like_PDC_1"/>
    <property type="match status" value="1"/>
</dbReference>
<dbReference type="SMART" id="SM00304">
    <property type="entry name" value="HAMP"/>
    <property type="match status" value="1"/>
</dbReference>
<protein>
    <submittedName>
        <fullName evidence="14">Methyl-accepting chemotaxis protein</fullName>
    </submittedName>
    <submittedName>
        <fullName evidence="15">Methyl-accepting chemotaxis sensory transducer</fullName>
    </submittedName>
</protein>
<dbReference type="PANTHER" id="PTHR32089:SF120">
    <property type="entry name" value="METHYL-ACCEPTING CHEMOTAXIS PROTEIN TLPQ"/>
    <property type="match status" value="1"/>
</dbReference>
<name>A0A2X2D1L6_PSELU</name>
<accession>A0A2X2D1L6</accession>
<reference evidence="14 17" key="2">
    <citation type="submission" date="2020-10" db="EMBL/GenBank/DDBJ databases">
        <title>Genome sequences of Pseudomonas isolates.</title>
        <authorList>
            <person name="Wessels L."/>
            <person name="Reich F."/>
            <person name="Hammerl J."/>
        </authorList>
    </citation>
    <scope>NUCLEOTIDE SEQUENCE [LARGE SCALE GENOMIC DNA]</scope>
    <source>
        <strain evidence="14 17">20-MO00624-0</strain>
    </source>
</reference>
<evidence type="ECO:0000256" key="8">
    <source>
        <dbReference type="ARBA" id="ARBA00023224"/>
    </source>
</evidence>
<proteinExistence type="inferred from homology"/>
<dbReference type="InterPro" id="IPR004089">
    <property type="entry name" value="MCPsignal_dom"/>
</dbReference>
<evidence type="ECO:0000313" key="16">
    <source>
        <dbReference type="Proteomes" id="UP000250443"/>
    </source>
</evidence>
<feature type="domain" description="Methyl-accepting transducer" evidence="12">
    <location>
        <begin position="441"/>
        <end position="677"/>
    </location>
</feature>
<evidence type="ECO:0000256" key="6">
    <source>
        <dbReference type="ARBA" id="ARBA00022989"/>
    </source>
</evidence>
<keyword evidence="7 11" id="KW-0472">Membrane</keyword>
<dbReference type="GO" id="GO:0006935">
    <property type="term" value="P:chemotaxis"/>
    <property type="evidence" value="ECO:0007669"/>
    <property type="project" value="UniProtKB-KW"/>
</dbReference>
<evidence type="ECO:0000313" key="15">
    <source>
        <dbReference type="EMBL" id="SPZ06115.1"/>
    </source>
</evidence>
<dbReference type="Gene3D" id="1.10.8.500">
    <property type="entry name" value="HAMP domain in histidine kinase"/>
    <property type="match status" value="1"/>
</dbReference>
<dbReference type="Pfam" id="PF00672">
    <property type="entry name" value="HAMP"/>
    <property type="match status" value="1"/>
</dbReference>
<dbReference type="Pfam" id="PF00015">
    <property type="entry name" value="MCPsignal"/>
    <property type="match status" value="1"/>
</dbReference>
<evidence type="ECO:0000256" key="7">
    <source>
        <dbReference type="ARBA" id="ARBA00023136"/>
    </source>
</evidence>
<organism evidence="15 16">
    <name type="scientific">Pseudomonas luteola</name>
    <dbReference type="NCBI Taxonomy" id="47886"/>
    <lineage>
        <taxon>Bacteria</taxon>
        <taxon>Pseudomonadati</taxon>
        <taxon>Pseudomonadota</taxon>
        <taxon>Gammaproteobacteria</taxon>
        <taxon>Pseudomonadales</taxon>
        <taxon>Pseudomonadaceae</taxon>
        <taxon>Pseudomonas</taxon>
    </lineage>
</organism>
<evidence type="ECO:0000256" key="5">
    <source>
        <dbReference type="ARBA" id="ARBA00022692"/>
    </source>
</evidence>
<evidence type="ECO:0000256" key="10">
    <source>
        <dbReference type="PROSITE-ProRule" id="PRU00284"/>
    </source>
</evidence>
<evidence type="ECO:0000256" key="3">
    <source>
        <dbReference type="ARBA" id="ARBA00022481"/>
    </source>
</evidence>
<dbReference type="Proteomes" id="UP000250443">
    <property type="component" value="Unassembled WGS sequence"/>
</dbReference>
<sequence>MFNRLSIQLKITALAGLCLLAIVTLLVGASLYQAKRSGEVVKQTSSSMLEQSAELRLQTSGEAQALRIQRDFMSAYHYGLGLAGQVKLLSEQQARGAISARELRQELVEVVGNALKARPDLLGLYIAFEPNALDGQDRQFINAEEESSNASGRFALYWSQGEPGTFDFESMTEEELTKTTPGPSGAAYNAWYTCPRDTRKACLLDPYFDEVNEQQVLMTSIALPIEQNGKVTGVIGIDISLNTLQQIAEKASDKLYKGEGEVSIISPAGLLAGHSLDAKRLGESLDKIYASQAGELKQALATGESAMLSHDDLVRVIEPIRPIPEAKPWGILLEAPKKLVLSRAIQLSDELDERRVSDSVFSVVVGLIAVLSGLVLMWFAARSVTRPILAVAAMLKDIASGEGDLTRRLGYAKQDELGQLAGWFNRFLDKLQPIIADVKRSVQDARTTADQSAAIATRTSEGMQHQFHEVEQVATASHEMSATAHDVARNAAQAAEAARGADHATHEGLDIITETTRSIEKLAADMSASMSQVEGLAESSEQIGSVLEVIRGVAEQTNLLALNAAIEAARAGDAGRGFAVVADEVRGLAKRTQESVEEIRQVIEGLQKGTRNVVDSMHDGHRQAQGNVEHVGKAVSALRQIGDAVSVITEMNLQIASAAEEQSAVAEEINRNVSGIREVTESLSEQAEESARVSQSLNALANHQQTLMDQFKV</sequence>
<feature type="transmembrane region" description="Helical" evidence="11">
    <location>
        <begin position="360"/>
        <end position="381"/>
    </location>
</feature>
<evidence type="ECO:0000313" key="17">
    <source>
        <dbReference type="Proteomes" id="UP000626180"/>
    </source>
</evidence>
<evidence type="ECO:0000259" key="13">
    <source>
        <dbReference type="PROSITE" id="PS50885"/>
    </source>
</evidence>
<dbReference type="AlphaFoldDB" id="A0A2X2D1L6"/>
<dbReference type="EMBL" id="UAUF01000011">
    <property type="protein sequence ID" value="SPZ06115.1"/>
    <property type="molecule type" value="Genomic_DNA"/>
</dbReference>
<dbReference type="CDD" id="cd06225">
    <property type="entry name" value="HAMP"/>
    <property type="match status" value="1"/>
</dbReference>
<keyword evidence="4" id="KW-0145">Chemotaxis</keyword>
<dbReference type="Proteomes" id="UP000626180">
    <property type="component" value="Unassembled WGS sequence"/>
</dbReference>
<dbReference type="PROSITE" id="PS50885">
    <property type="entry name" value="HAMP"/>
    <property type="match status" value="1"/>
</dbReference>
<gene>
    <name evidence="15" type="primary">mcp4_1</name>
    <name evidence="14" type="ORF">IRZ65_08635</name>
    <name evidence="15" type="ORF">NCTC11842_02033</name>
</gene>
<reference evidence="15 16" key="1">
    <citation type="submission" date="2018-06" db="EMBL/GenBank/DDBJ databases">
        <authorList>
            <consortium name="Pathogen Informatics"/>
            <person name="Doyle S."/>
        </authorList>
    </citation>
    <scope>NUCLEOTIDE SEQUENCE [LARGE SCALE GENOMIC DNA]</scope>
    <source>
        <strain evidence="15 16">NCTC11842</strain>
    </source>
</reference>
<keyword evidence="5 11" id="KW-0812">Transmembrane</keyword>
<keyword evidence="6 11" id="KW-1133">Transmembrane helix</keyword>
<evidence type="ECO:0000256" key="11">
    <source>
        <dbReference type="SAM" id="Phobius"/>
    </source>
</evidence>
<feature type="domain" description="HAMP" evidence="13">
    <location>
        <begin position="382"/>
        <end position="436"/>
    </location>
</feature>
<dbReference type="GO" id="GO:0007165">
    <property type="term" value="P:signal transduction"/>
    <property type="evidence" value="ECO:0007669"/>
    <property type="project" value="UniProtKB-KW"/>
</dbReference>
<dbReference type="EMBL" id="JADMCD010000003">
    <property type="protein sequence ID" value="MBF8640748.1"/>
    <property type="molecule type" value="Genomic_DNA"/>
</dbReference>
<keyword evidence="8 10" id="KW-0807">Transducer</keyword>
<evidence type="ECO:0000259" key="12">
    <source>
        <dbReference type="PROSITE" id="PS50111"/>
    </source>
</evidence>
<dbReference type="PANTHER" id="PTHR32089">
    <property type="entry name" value="METHYL-ACCEPTING CHEMOTAXIS PROTEIN MCPB"/>
    <property type="match status" value="1"/>
</dbReference>
<evidence type="ECO:0000256" key="9">
    <source>
        <dbReference type="ARBA" id="ARBA00029447"/>
    </source>
</evidence>
<evidence type="ECO:0000256" key="1">
    <source>
        <dbReference type="ARBA" id="ARBA00004651"/>
    </source>
</evidence>
<dbReference type="Gene3D" id="3.30.450.20">
    <property type="entry name" value="PAS domain"/>
    <property type="match status" value="1"/>
</dbReference>
<comment type="subcellular location">
    <subcellularLocation>
        <location evidence="1">Cell membrane</location>
        <topology evidence="1">Multi-pass membrane protein</topology>
    </subcellularLocation>
</comment>
<keyword evidence="3" id="KW-0488">Methylation</keyword>
<evidence type="ECO:0000256" key="4">
    <source>
        <dbReference type="ARBA" id="ARBA00022500"/>
    </source>
</evidence>
<dbReference type="CDD" id="cd12913">
    <property type="entry name" value="PDC1_MCP_like"/>
    <property type="match status" value="1"/>
</dbReference>
<dbReference type="PROSITE" id="PS50111">
    <property type="entry name" value="CHEMOTAXIS_TRANSDUC_2"/>
    <property type="match status" value="1"/>
</dbReference>
<dbReference type="GO" id="GO:0005886">
    <property type="term" value="C:plasma membrane"/>
    <property type="evidence" value="ECO:0007669"/>
    <property type="project" value="UniProtKB-SubCell"/>
</dbReference>
<dbReference type="FunFam" id="1.10.287.950:FF:000001">
    <property type="entry name" value="Methyl-accepting chemotaxis sensory transducer"/>
    <property type="match status" value="1"/>
</dbReference>
<keyword evidence="2" id="KW-1003">Cell membrane</keyword>
<dbReference type="Gene3D" id="1.10.287.950">
    <property type="entry name" value="Methyl-accepting chemotaxis protein"/>
    <property type="match status" value="1"/>
</dbReference>
<dbReference type="SUPFAM" id="SSF58104">
    <property type="entry name" value="Methyl-accepting chemotaxis protein (MCP) signaling domain"/>
    <property type="match status" value="1"/>
</dbReference>
<evidence type="ECO:0000313" key="14">
    <source>
        <dbReference type="EMBL" id="MBF8640748.1"/>
    </source>
</evidence>
<keyword evidence="17" id="KW-1185">Reference proteome</keyword>
<dbReference type="InterPro" id="IPR003660">
    <property type="entry name" value="HAMP_dom"/>
</dbReference>
<dbReference type="SMART" id="SM00283">
    <property type="entry name" value="MA"/>
    <property type="match status" value="1"/>
</dbReference>
<dbReference type="RefSeq" id="WP_010798194.1">
    <property type="nucleotide sequence ID" value="NZ_JADMCD010000003.1"/>
</dbReference>